<feature type="domain" description="CYTH" evidence="1">
    <location>
        <begin position="4"/>
        <end position="171"/>
    </location>
</feature>
<gene>
    <name evidence="2" type="ORF">ACAM_1105</name>
</gene>
<dbReference type="NCBIfam" id="TIGR00318">
    <property type="entry name" value="cyaB"/>
    <property type="match status" value="1"/>
</dbReference>
<dbReference type="EMBL" id="AP012489">
    <property type="protein sequence ID" value="BAN90574.1"/>
    <property type="molecule type" value="Genomic_DNA"/>
</dbReference>
<evidence type="ECO:0000313" key="3">
    <source>
        <dbReference type="Proteomes" id="UP000016887"/>
    </source>
</evidence>
<reference evidence="2 3" key="1">
    <citation type="journal article" date="2013" name="Appl. Environ. Microbiol.">
        <title>Variation of the Virus-Related Elements within Syntenic Genomes of the Hyperthermophilic Archaeon Aeropyrum.</title>
        <authorList>
            <person name="Daifuku T."/>
            <person name="Yoshida T."/>
            <person name="Kitamura T."/>
            <person name="Kawaichi S."/>
            <person name="Inoue T."/>
            <person name="Nomura K."/>
            <person name="Yoshida Y."/>
            <person name="Kuno S."/>
            <person name="Sako Y."/>
        </authorList>
    </citation>
    <scope>NUCLEOTIDE SEQUENCE [LARGE SCALE GENOMIC DNA]</scope>
    <source>
        <strain evidence="2 3">SY1</strain>
    </source>
</reference>
<dbReference type="CDD" id="cd07890">
    <property type="entry name" value="CYTH-like_AC_IV-like"/>
    <property type="match status" value="1"/>
</dbReference>
<dbReference type="PANTHER" id="PTHR21028">
    <property type="entry name" value="SI:CH211-156B7.4"/>
    <property type="match status" value="1"/>
</dbReference>
<dbReference type="eggNOG" id="arCOG01723">
    <property type="taxonomic scope" value="Archaea"/>
</dbReference>
<dbReference type="InterPro" id="IPR008173">
    <property type="entry name" value="Adenylyl_cyclase_CyaB"/>
</dbReference>
<dbReference type="Gene3D" id="2.40.320.10">
    <property type="entry name" value="Hypothetical Protein Pfu-838710-001"/>
    <property type="match status" value="1"/>
</dbReference>
<dbReference type="KEGG" id="acj:ACAM_1105"/>
<evidence type="ECO:0000259" key="1">
    <source>
        <dbReference type="PROSITE" id="PS51707"/>
    </source>
</evidence>
<dbReference type="SMART" id="SM01118">
    <property type="entry name" value="CYTH"/>
    <property type="match status" value="1"/>
</dbReference>
<proteinExistence type="predicted"/>
<dbReference type="PANTHER" id="PTHR21028:SF2">
    <property type="entry name" value="CYTH DOMAIN-CONTAINING PROTEIN"/>
    <property type="match status" value="1"/>
</dbReference>
<dbReference type="InterPro" id="IPR023577">
    <property type="entry name" value="CYTH_domain"/>
</dbReference>
<dbReference type="RefSeq" id="WP_022541845.1">
    <property type="nucleotide sequence ID" value="NC_022521.1"/>
</dbReference>
<dbReference type="InterPro" id="IPR033469">
    <property type="entry name" value="CYTH-like_dom_sf"/>
</dbReference>
<dbReference type="SUPFAM" id="SSF55154">
    <property type="entry name" value="CYTH-like phosphatases"/>
    <property type="match status" value="1"/>
</dbReference>
<sequence>MGRGVEIESKYRIECGEIETIEAVLRGAGFTFEQESLEVDIYYRHPCRDMLSRDEALRLRVYSGGGGKLTYKGPRMEGGFKAREEIEISLSSVEEARLLLARLGFEEALAVRKRRRYYRGRGVIVTLDSVESLGCFVEIEAGEPESIERVESMLGLRDRRVSETYAEMALKKLRGEG</sequence>
<dbReference type="GeneID" id="17110415"/>
<dbReference type="PROSITE" id="PS51707">
    <property type="entry name" value="CYTH"/>
    <property type="match status" value="1"/>
</dbReference>
<dbReference type="Pfam" id="PF01928">
    <property type="entry name" value="CYTH"/>
    <property type="match status" value="1"/>
</dbReference>
<evidence type="ECO:0000313" key="2">
    <source>
        <dbReference type="EMBL" id="BAN90574.1"/>
    </source>
</evidence>
<dbReference type="OrthoDB" id="46040at2157"/>
<dbReference type="AlphaFoldDB" id="U3TGV9"/>
<name>U3TGV9_9CREN</name>
<dbReference type="Proteomes" id="UP000016887">
    <property type="component" value="Chromosome"/>
</dbReference>
<accession>U3TGV9</accession>
<organism evidence="2 3">
    <name type="scientific">Aeropyrum camini SY1 = JCM 12091</name>
    <dbReference type="NCBI Taxonomy" id="1198449"/>
    <lineage>
        <taxon>Archaea</taxon>
        <taxon>Thermoproteota</taxon>
        <taxon>Thermoprotei</taxon>
        <taxon>Desulfurococcales</taxon>
        <taxon>Desulfurococcaceae</taxon>
        <taxon>Aeropyrum</taxon>
    </lineage>
</organism>
<keyword evidence="3" id="KW-1185">Reference proteome</keyword>
<protein>
    <submittedName>
        <fullName evidence="2">Adenylate cyclase class 2</fullName>
    </submittedName>
</protein>
<dbReference type="STRING" id="1198449.ACAM_1105"/>